<dbReference type="AlphaFoldDB" id="A0A7S2SVN6"/>
<protein>
    <submittedName>
        <fullName evidence="2">Uncharacterized protein</fullName>
    </submittedName>
</protein>
<sequence length="136" mass="14880">MEVEFSAAPEMDALDRSPSRRQQQQEQDPALVPMSKAKTYVSSPWQLLSPSSDTRNCAADGAGTVQPPVLIRRRDPGTSCILERAGAEESTLMPMELSLFAAPTDTRDKRLRRALPVEPHSGPRSGSVAVNCREMT</sequence>
<dbReference type="EMBL" id="HBHJ01032969">
    <property type="protein sequence ID" value="CAD9710856.1"/>
    <property type="molecule type" value="Transcribed_RNA"/>
</dbReference>
<feature type="compositionally biased region" description="Low complexity" evidence="1">
    <location>
        <begin position="20"/>
        <end position="29"/>
    </location>
</feature>
<feature type="region of interest" description="Disordered" evidence="1">
    <location>
        <begin position="1"/>
        <end position="63"/>
    </location>
</feature>
<name>A0A7S2SVN6_9STRA</name>
<evidence type="ECO:0000313" key="2">
    <source>
        <dbReference type="EMBL" id="CAD9710856.1"/>
    </source>
</evidence>
<accession>A0A7S2SVN6</accession>
<reference evidence="2" key="1">
    <citation type="submission" date="2021-01" db="EMBL/GenBank/DDBJ databases">
        <authorList>
            <person name="Corre E."/>
            <person name="Pelletier E."/>
            <person name="Niang G."/>
            <person name="Scheremetjew M."/>
            <person name="Finn R."/>
            <person name="Kale V."/>
            <person name="Holt S."/>
            <person name="Cochrane G."/>
            <person name="Meng A."/>
            <person name="Brown T."/>
            <person name="Cohen L."/>
        </authorList>
    </citation>
    <scope>NUCLEOTIDE SEQUENCE</scope>
    <source>
        <strain evidence="2">CCMP1243</strain>
    </source>
</reference>
<proteinExistence type="predicted"/>
<feature type="compositionally biased region" description="Polar residues" evidence="1">
    <location>
        <begin position="40"/>
        <end position="55"/>
    </location>
</feature>
<gene>
    <name evidence="2" type="ORF">RMAR1173_LOCUS21850</name>
</gene>
<evidence type="ECO:0000256" key="1">
    <source>
        <dbReference type="SAM" id="MobiDB-lite"/>
    </source>
</evidence>
<organism evidence="2">
    <name type="scientific">Rhizochromulina marina</name>
    <dbReference type="NCBI Taxonomy" id="1034831"/>
    <lineage>
        <taxon>Eukaryota</taxon>
        <taxon>Sar</taxon>
        <taxon>Stramenopiles</taxon>
        <taxon>Ochrophyta</taxon>
        <taxon>Dictyochophyceae</taxon>
        <taxon>Rhizochromulinales</taxon>
        <taxon>Rhizochromulina</taxon>
    </lineage>
</organism>